<dbReference type="HOGENOM" id="CLU_027634_11_2_0"/>
<dbReference type="GO" id="GO:0016301">
    <property type="term" value="F:kinase activity"/>
    <property type="evidence" value="ECO:0007669"/>
    <property type="project" value="UniProtKB-KW"/>
</dbReference>
<evidence type="ECO:0000256" key="3">
    <source>
        <dbReference type="ARBA" id="ARBA00022777"/>
    </source>
</evidence>
<dbReference type="PRINTS" id="PR00990">
    <property type="entry name" value="RIBOKINASE"/>
</dbReference>
<sequence length="306" mass="32856">MYPYVTVIGGVNLDIKGCPLGQLTAATSNSGKVHTSAGGVGRNIAHNLALLGVPVYLLAAVGNDSFGAQILAETREAGVQVDYMQVIAGQQTGIYLAVLDHVHDLSVAIADMDVTASINQDYLEQQRGLIQQSRVVVLETNLSTEALRTAIKLCRQAQIPYLIEPVSVEKARKIHAISGNVDTITPNTSELEALSGRKFATMESLPAVCAELQGRFRHLLVTLGAQGVYHYDASAQCGQHYAAFPTRVLDANGAGDAFVAGFVSGIFHEYQIDRCIRLGMAAAHFTLQSIDTVNNELTFERCLTLI</sequence>
<dbReference type="Pfam" id="PF00294">
    <property type="entry name" value="PfkB"/>
    <property type="match status" value="1"/>
</dbReference>
<protein>
    <submittedName>
        <fullName evidence="5">PfkB domain protein</fullName>
    </submittedName>
</protein>
<evidence type="ECO:0000256" key="1">
    <source>
        <dbReference type="ARBA" id="ARBA00010688"/>
    </source>
</evidence>
<comment type="similarity">
    <text evidence="1">Belongs to the carbohydrate kinase PfkB family.</text>
</comment>
<keyword evidence="6" id="KW-1185">Reference proteome</keyword>
<dbReference type="STRING" id="1499967.U27_04360"/>
<dbReference type="eggNOG" id="COG0524">
    <property type="taxonomic scope" value="Bacteria"/>
</dbReference>
<dbReference type="Proteomes" id="UP000030661">
    <property type="component" value="Unassembled WGS sequence"/>
</dbReference>
<evidence type="ECO:0000313" key="6">
    <source>
        <dbReference type="Proteomes" id="UP000030661"/>
    </source>
</evidence>
<dbReference type="InterPro" id="IPR029056">
    <property type="entry name" value="Ribokinase-like"/>
</dbReference>
<dbReference type="InterPro" id="IPR011611">
    <property type="entry name" value="PfkB_dom"/>
</dbReference>
<dbReference type="CDD" id="cd01941">
    <property type="entry name" value="YeiC_kinase_like"/>
    <property type="match status" value="1"/>
</dbReference>
<evidence type="ECO:0000313" key="5">
    <source>
        <dbReference type="EMBL" id="GAK57393.1"/>
    </source>
</evidence>
<accession>A0A081BYI8</accession>
<dbReference type="Gene3D" id="3.40.1190.20">
    <property type="match status" value="1"/>
</dbReference>
<reference evidence="5" key="1">
    <citation type="journal article" date="2015" name="PeerJ">
        <title>First genomic representation of candidate bacterial phylum KSB3 points to enhanced environmental sensing as a trigger of wastewater bulking.</title>
        <authorList>
            <person name="Sekiguchi Y."/>
            <person name="Ohashi A."/>
            <person name="Parks D.H."/>
            <person name="Yamauchi T."/>
            <person name="Tyson G.W."/>
            <person name="Hugenholtz P."/>
        </authorList>
    </citation>
    <scope>NUCLEOTIDE SEQUENCE [LARGE SCALE GENOMIC DNA]</scope>
</reference>
<keyword evidence="2" id="KW-0808">Transferase</keyword>
<dbReference type="SUPFAM" id="SSF53613">
    <property type="entry name" value="Ribokinase-like"/>
    <property type="match status" value="1"/>
</dbReference>
<keyword evidence="3" id="KW-0418">Kinase</keyword>
<dbReference type="PROSITE" id="PS00583">
    <property type="entry name" value="PFKB_KINASES_1"/>
    <property type="match status" value="1"/>
</dbReference>
<dbReference type="AlphaFoldDB" id="A0A081BYI8"/>
<gene>
    <name evidence="5" type="ORF">U27_04360</name>
</gene>
<dbReference type="EMBL" id="DF820466">
    <property type="protein sequence ID" value="GAK57393.1"/>
    <property type="molecule type" value="Genomic_DNA"/>
</dbReference>
<dbReference type="PANTHER" id="PTHR10584:SF166">
    <property type="entry name" value="RIBOKINASE"/>
    <property type="match status" value="1"/>
</dbReference>
<name>A0A081BYI8_VECG1</name>
<dbReference type="PANTHER" id="PTHR10584">
    <property type="entry name" value="SUGAR KINASE"/>
    <property type="match status" value="1"/>
</dbReference>
<organism evidence="5">
    <name type="scientific">Vecturithrix granuli</name>
    <dbReference type="NCBI Taxonomy" id="1499967"/>
    <lineage>
        <taxon>Bacteria</taxon>
        <taxon>Candidatus Moduliflexota</taxon>
        <taxon>Candidatus Vecturitrichia</taxon>
        <taxon>Candidatus Vecturitrichales</taxon>
        <taxon>Candidatus Vecturitrichaceae</taxon>
        <taxon>Candidatus Vecturithrix</taxon>
    </lineage>
</organism>
<proteinExistence type="inferred from homology"/>
<evidence type="ECO:0000259" key="4">
    <source>
        <dbReference type="Pfam" id="PF00294"/>
    </source>
</evidence>
<dbReference type="GO" id="GO:0006796">
    <property type="term" value="P:phosphate-containing compound metabolic process"/>
    <property type="evidence" value="ECO:0007669"/>
    <property type="project" value="UniProtKB-ARBA"/>
</dbReference>
<feature type="domain" description="Carbohydrate kinase PfkB" evidence="4">
    <location>
        <begin position="4"/>
        <end position="294"/>
    </location>
</feature>
<dbReference type="InterPro" id="IPR002139">
    <property type="entry name" value="Ribo/fructo_kinase"/>
</dbReference>
<dbReference type="InterPro" id="IPR002173">
    <property type="entry name" value="Carboh/pur_kinase_PfkB_CS"/>
</dbReference>
<evidence type="ECO:0000256" key="2">
    <source>
        <dbReference type="ARBA" id="ARBA00022679"/>
    </source>
</evidence>